<gene>
    <name evidence="3" type="ORF">H9982_04775</name>
</gene>
<dbReference type="InterPro" id="IPR011990">
    <property type="entry name" value="TPR-like_helical_dom_sf"/>
</dbReference>
<evidence type="ECO:0000313" key="3">
    <source>
        <dbReference type="EMBL" id="HIX45515.1"/>
    </source>
</evidence>
<keyword evidence="1" id="KW-1133">Transmembrane helix</keyword>
<keyword evidence="1" id="KW-0812">Transmembrane</keyword>
<organism evidence="3 4">
    <name type="scientific">Candidatus Barnesiella excrementipullorum</name>
    <dbReference type="NCBI Taxonomy" id="2838479"/>
    <lineage>
        <taxon>Bacteria</taxon>
        <taxon>Pseudomonadati</taxon>
        <taxon>Bacteroidota</taxon>
        <taxon>Bacteroidia</taxon>
        <taxon>Bacteroidales</taxon>
        <taxon>Barnesiellaceae</taxon>
        <taxon>Barnesiella</taxon>
    </lineage>
</organism>
<name>A0A9D1VR78_9BACT</name>
<dbReference type="PANTHER" id="PTHR35190:SF2">
    <property type="entry name" value="PROTEIN DCD1B"/>
    <property type="match status" value="1"/>
</dbReference>
<evidence type="ECO:0000256" key="1">
    <source>
        <dbReference type="SAM" id="Phobius"/>
    </source>
</evidence>
<dbReference type="Gene3D" id="1.25.40.10">
    <property type="entry name" value="Tetratricopeptide repeat domain"/>
    <property type="match status" value="1"/>
</dbReference>
<dbReference type="InterPro" id="IPR047794">
    <property type="entry name" value="C45_proenzyme-like"/>
</dbReference>
<reference evidence="3" key="1">
    <citation type="journal article" date="2021" name="PeerJ">
        <title>Extensive microbial diversity within the chicken gut microbiome revealed by metagenomics and culture.</title>
        <authorList>
            <person name="Gilroy R."/>
            <person name="Ravi A."/>
            <person name="Getino M."/>
            <person name="Pursley I."/>
            <person name="Horton D.L."/>
            <person name="Alikhan N.F."/>
            <person name="Baker D."/>
            <person name="Gharbi K."/>
            <person name="Hall N."/>
            <person name="Watson M."/>
            <person name="Adriaenssens E.M."/>
            <person name="Foster-Nyarko E."/>
            <person name="Jarju S."/>
            <person name="Secka A."/>
            <person name="Antonio M."/>
            <person name="Oren A."/>
            <person name="Chaudhuri R.R."/>
            <person name="La Ragione R."/>
            <person name="Hildebrand F."/>
            <person name="Pallen M.J."/>
        </authorList>
    </citation>
    <scope>NUCLEOTIDE SEQUENCE</scope>
    <source>
        <strain evidence="3">ChiHjej12B11-16260</strain>
    </source>
</reference>
<accession>A0A9D1VR78</accession>
<dbReference type="NCBIfam" id="NF040521">
    <property type="entry name" value="C45_proenzyme"/>
    <property type="match status" value="1"/>
</dbReference>
<keyword evidence="3" id="KW-0378">Hydrolase</keyword>
<feature type="domain" description="Peptidase C45 hydrolase" evidence="2">
    <location>
        <begin position="197"/>
        <end position="422"/>
    </location>
</feature>
<reference evidence="3" key="2">
    <citation type="submission" date="2021-04" db="EMBL/GenBank/DDBJ databases">
        <authorList>
            <person name="Gilroy R."/>
        </authorList>
    </citation>
    <scope>NUCLEOTIDE SEQUENCE</scope>
    <source>
        <strain evidence="3">ChiHjej12B11-16260</strain>
    </source>
</reference>
<dbReference type="Proteomes" id="UP000824246">
    <property type="component" value="Unassembled WGS sequence"/>
</dbReference>
<sequence>MRKFLKITAIIIAIPVGLLVLLVAAAAILYQTADMKEPAIEPARISHYALTDSAGCRIYNGNILRRNSDGLWEMYIRGDAFARGEAAGILADSLLYYQESVFVDQIRDFIPSESYLNFLRYIIILFNRDLGNNVTEEYRTEIAAMARSCTHEYDFIGTPYERQLNYHAAHDIGHLMQDYMLVGCSSFAVWESDSADSTLLIGRNFDFYMGDNFARNKLITFCEPDSGYRFASIGWPGMVGVLSGMNETGLTVTINAAKGTLPRATATPISILAREILQYAATIDEAYDIARRRKTFVSESLLIGSARDGIAAVIEKSPDRIALYTTDDDRIACTNHYQSESFANDERNIENIRTSDSKHRLNRLLMLTDSLAPLTPARAAAILRDYRDEENRFIGLCNELSINQCIAHHSVIFAPEKHIMWVSTAPWQAGKYIAYNLDSIFYSDKPLNKRFDTDIPAIAADTAFLAAYYDDIVAYRRLVPLIRNAAHTATPLPADTLQCFLTANPDFYHTHELLGDYYFSQGNRLQAIAEWEKALQLAIPKEGERRRIEEKLKETK</sequence>
<feature type="transmembrane region" description="Helical" evidence="1">
    <location>
        <begin position="7"/>
        <end position="30"/>
    </location>
</feature>
<comment type="caution">
    <text evidence="3">The sequence shown here is derived from an EMBL/GenBank/DDBJ whole genome shotgun (WGS) entry which is preliminary data.</text>
</comment>
<dbReference type="InterPro" id="IPR047803">
    <property type="entry name" value="DCD1A/B-like"/>
</dbReference>
<dbReference type="InterPro" id="IPR005079">
    <property type="entry name" value="Peptidase_C45_hydrolase"/>
</dbReference>
<dbReference type="Gene3D" id="3.60.60.10">
    <property type="entry name" value="Penicillin V Acylase, Chain A"/>
    <property type="match status" value="1"/>
</dbReference>
<keyword evidence="1" id="KW-0472">Membrane</keyword>
<protein>
    <submittedName>
        <fullName evidence="3">Choloylglycine hydrolase</fullName>
    </submittedName>
</protein>
<dbReference type="PANTHER" id="PTHR35190">
    <property type="entry name" value="PROTEIN DCD1B"/>
    <property type="match status" value="1"/>
</dbReference>
<dbReference type="AlphaFoldDB" id="A0A9D1VR78"/>
<proteinExistence type="predicted"/>
<dbReference type="GO" id="GO:0016787">
    <property type="term" value="F:hydrolase activity"/>
    <property type="evidence" value="ECO:0007669"/>
    <property type="project" value="UniProtKB-KW"/>
</dbReference>
<evidence type="ECO:0000259" key="2">
    <source>
        <dbReference type="Pfam" id="PF03417"/>
    </source>
</evidence>
<dbReference type="Pfam" id="PF03417">
    <property type="entry name" value="AAT"/>
    <property type="match status" value="1"/>
</dbReference>
<dbReference type="EMBL" id="DXFB01000126">
    <property type="protein sequence ID" value="HIX45515.1"/>
    <property type="molecule type" value="Genomic_DNA"/>
</dbReference>
<evidence type="ECO:0000313" key="4">
    <source>
        <dbReference type="Proteomes" id="UP000824246"/>
    </source>
</evidence>